<evidence type="ECO:0000313" key="8">
    <source>
        <dbReference type="Proteomes" id="UP000322873"/>
    </source>
</evidence>
<dbReference type="InterPro" id="IPR029058">
    <property type="entry name" value="AB_hydrolase_fold"/>
</dbReference>
<evidence type="ECO:0000259" key="6">
    <source>
        <dbReference type="Pfam" id="PF00135"/>
    </source>
</evidence>
<dbReference type="Gene3D" id="3.40.50.1820">
    <property type="entry name" value="alpha/beta hydrolase"/>
    <property type="match status" value="1"/>
</dbReference>
<protein>
    <recommendedName>
        <fullName evidence="5">Carboxylic ester hydrolase</fullName>
        <ecNumber evidence="5">3.1.1.-</ecNumber>
    </recommendedName>
</protein>
<dbReference type="PANTHER" id="PTHR43918">
    <property type="entry name" value="ACETYLCHOLINESTERASE"/>
    <property type="match status" value="1"/>
</dbReference>
<evidence type="ECO:0000256" key="1">
    <source>
        <dbReference type="ARBA" id="ARBA00005964"/>
    </source>
</evidence>
<dbReference type="Proteomes" id="UP000322873">
    <property type="component" value="Unassembled WGS sequence"/>
</dbReference>
<feature type="domain" description="Carboxylesterase type B" evidence="6">
    <location>
        <begin position="25"/>
        <end position="489"/>
    </location>
</feature>
<dbReference type="EC" id="3.1.1.-" evidence="5"/>
<feature type="signal peptide" evidence="5">
    <location>
        <begin position="1"/>
        <end position="18"/>
    </location>
</feature>
<comment type="similarity">
    <text evidence="1 5">Belongs to the type-B carboxylesterase/lipase family.</text>
</comment>
<accession>A0A5M9JBG1</accession>
<proteinExistence type="inferred from homology"/>
<name>A0A5M9JBG1_MONFR</name>
<dbReference type="InterPro" id="IPR050654">
    <property type="entry name" value="AChE-related_enzymes"/>
</dbReference>
<keyword evidence="2 5" id="KW-0378">Hydrolase</keyword>
<evidence type="ECO:0000256" key="5">
    <source>
        <dbReference type="RuleBase" id="RU361235"/>
    </source>
</evidence>
<evidence type="ECO:0000256" key="2">
    <source>
        <dbReference type="ARBA" id="ARBA00022801"/>
    </source>
</evidence>
<dbReference type="InterPro" id="IPR019826">
    <property type="entry name" value="Carboxylesterase_B_AS"/>
</dbReference>
<dbReference type="AlphaFoldDB" id="A0A5M9JBG1"/>
<keyword evidence="3" id="KW-1015">Disulfide bond</keyword>
<feature type="active site" description="Charge relay system" evidence="4">
    <location>
        <position position="347"/>
    </location>
</feature>
<dbReference type="PROSITE" id="PS00122">
    <property type="entry name" value="CARBOXYLESTERASE_B_1"/>
    <property type="match status" value="1"/>
</dbReference>
<dbReference type="PANTHER" id="PTHR43918:SF4">
    <property type="entry name" value="CARBOXYLIC ESTER HYDROLASE"/>
    <property type="match status" value="1"/>
</dbReference>
<feature type="active site" description="Charge relay system" evidence="4">
    <location>
        <position position="443"/>
    </location>
</feature>
<dbReference type="SUPFAM" id="SSF53474">
    <property type="entry name" value="alpha/beta-Hydrolases"/>
    <property type="match status" value="1"/>
</dbReference>
<dbReference type="Pfam" id="PF00135">
    <property type="entry name" value="COesterase"/>
    <property type="match status" value="1"/>
</dbReference>
<dbReference type="EMBL" id="VICG01000012">
    <property type="protein sequence ID" value="KAA8566674.1"/>
    <property type="molecule type" value="Genomic_DNA"/>
</dbReference>
<organism evidence="7 8">
    <name type="scientific">Monilinia fructicola</name>
    <name type="common">Brown rot fungus</name>
    <name type="synonym">Ciboria fructicola</name>
    <dbReference type="NCBI Taxonomy" id="38448"/>
    <lineage>
        <taxon>Eukaryota</taxon>
        <taxon>Fungi</taxon>
        <taxon>Dikarya</taxon>
        <taxon>Ascomycota</taxon>
        <taxon>Pezizomycotina</taxon>
        <taxon>Leotiomycetes</taxon>
        <taxon>Helotiales</taxon>
        <taxon>Sclerotiniaceae</taxon>
        <taxon>Monilinia</taxon>
    </lineage>
</organism>
<reference evidence="7 8" key="1">
    <citation type="submission" date="2019-06" db="EMBL/GenBank/DDBJ databases">
        <title>Genome Sequence of the Brown Rot Fungal Pathogen Monilinia fructicola.</title>
        <authorList>
            <person name="De Miccolis Angelini R.M."/>
            <person name="Landi L."/>
            <person name="Abate D."/>
            <person name="Pollastro S."/>
            <person name="Romanazzi G."/>
            <person name="Faretra F."/>
        </authorList>
    </citation>
    <scope>NUCLEOTIDE SEQUENCE [LARGE SCALE GENOMIC DNA]</scope>
    <source>
        <strain evidence="7 8">Mfrc123</strain>
    </source>
</reference>
<dbReference type="VEuPathDB" id="FungiDB:MFRU_044g00130"/>
<sequence>MVTANFGIFLGVVGLVAAQNTTLEPTATLPQGVVKGLSASFPGGNSSVSKFLGIPFAKPPQRFSPPVTAENFKSNPYDATQFKASCVQQFNYPDIVRAFTTRLFNTPPPAEESEDCLYLNVYAPSGASPNSSLPVMVWIHGGGLQFGSASLPIYDGSVMAESQNVVVVTFNYRTNVFGFPNSPEIPKTEQNLGLLDQRLALAWVKTNVLAFGGDPDKVTIFGESAGALSVDALVTSYPTDAPFRAAIMQSGQDTIRTQTATPGRAGNNTSYLSWNALASGIGCSNSTSPLACVRASDALTIKSFIEHSALSFKPVVDDITRVSNPKQKRANHQIANVPVLIGSNAQEGTALAYGQSNITAALNTLFPTNKTLQAEVLAAYPVGKNGLNTPFQVVAKIYTDLIFQCPASIYAASSSAASYPTYRYYYNATFSNIQPLPGLGAYHSSEIPLVFGNLRANSTSQEISLSASIQKSWADFAKDPQAGPGWDKIDAQEGVNDVAVFNVNGRDSVSGEELDERCAVLGPRLQLL</sequence>
<keyword evidence="5" id="KW-0732">Signal</keyword>
<gene>
    <name evidence="7" type="ORF">EYC84_009210</name>
</gene>
<dbReference type="PROSITE" id="PS00941">
    <property type="entry name" value="CARBOXYLESTERASE_B_2"/>
    <property type="match status" value="1"/>
</dbReference>
<dbReference type="InterPro" id="IPR002018">
    <property type="entry name" value="CarbesteraseB"/>
</dbReference>
<dbReference type="GO" id="GO:0004104">
    <property type="term" value="F:cholinesterase activity"/>
    <property type="evidence" value="ECO:0007669"/>
    <property type="project" value="InterPro"/>
</dbReference>
<dbReference type="InterPro" id="IPR000997">
    <property type="entry name" value="Cholinesterase"/>
</dbReference>
<evidence type="ECO:0000256" key="3">
    <source>
        <dbReference type="ARBA" id="ARBA00023157"/>
    </source>
</evidence>
<feature type="chain" id="PRO_5024468925" description="Carboxylic ester hydrolase" evidence="5">
    <location>
        <begin position="19"/>
        <end position="528"/>
    </location>
</feature>
<evidence type="ECO:0000256" key="4">
    <source>
        <dbReference type="PIRSR" id="PIRSR600997-1"/>
    </source>
</evidence>
<dbReference type="PRINTS" id="PR00878">
    <property type="entry name" value="CHOLNESTRASE"/>
</dbReference>
<feature type="active site" description="Acyl-ester intermediate" evidence="4">
    <location>
        <position position="224"/>
    </location>
</feature>
<evidence type="ECO:0000313" key="7">
    <source>
        <dbReference type="EMBL" id="KAA8566674.1"/>
    </source>
</evidence>
<keyword evidence="8" id="KW-1185">Reference proteome</keyword>
<dbReference type="InterPro" id="IPR019819">
    <property type="entry name" value="Carboxylesterase_B_CS"/>
</dbReference>
<comment type="caution">
    <text evidence="7">The sequence shown here is derived from an EMBL/GenBank/DDBJ whole genome shotgun (WGS) entry which is preliminary data.</text>
</comment>